<keyword evidence="3" id="KW-1003">Cell membrane</keyword>
<dbReference type="GO" id="GO:0055085">
    <property type="term" value="P:transmembrane transport"/>
    <property type="evidence" value="ECO:0007669"/>
    <property type="project" value="InterPro"/>
</dbReference>
<evidence type="ECO:0000256" key="7">
    <source>
        <dbReference type="RuleBase" id="RU363032"/>
    </source>
</evidence>
<dbReference type="SUPFAM" id="SSF161098">
    <property type="entry name" value="MetI-like"/>
    <property type="match status" value="1"/>
</dbReference>
<keyword evidence="5 7" id="KW-1133">Transmembrane helix</keyword>
<keyword evidence="2 7" id="KW-0813">Transport</keyword>
<gene>
    <name evidence="9" type="ORF">E6C55_18190</name>
</gene>
<evidence type="ECO:0000256" key="2">
    <source>
        <dbReference type="ARBA" id="ARBA00022448"/>
    </source>
</evidence>
<sequence length="300" mass="33556">MSALAAVTSKKKAARFVGYAFVLPAVLFTAIFDYFPMLDGIWHSFYRWNGNNIEIFVGLGNFKEILSDSVFWTSVRNMLFFLVCNIVLMLPTLVASIVLFRIKHSRWQYAYRVLMCIPMFIPGIVIMLLWQFLYNPQYGFLNQLLASWGLENLQQLWLGDPAMVKWCLVFIGFPWIGSIALLIYLAGLQNLDSSIWDAAAIDGASPLQRALSIEIPLLKGQFKLNLISVLAGAVTGYNLQLVVTNGGPGFSTTVPGLYMYQHAFGSVNADYGYASAVGLLLFLIALLISLLSMKFIRSEE</sequence>
<dbReference type="InterPro" id="IPR000515">
    <property type="entry name" value="MetI-like"/>
</dbReference>
<keyword evidence="4 7" id="KW-0812">Transmembrane</keyword>
<feature type="transmembrane region" description="Helical" evidence="7">
    <location>
        <begin position="271"/>
        <end position="291"/>
    </location>
</feature>
<comment type="subcellular location">
    <subcellularLocation>
        <location evidence="1 7">Cell membrane</location>
        <topology evidence="1 7">Multi-pass membrane protein</topology>
    </subcellularLocation>
</comment>
<dbReference type="InterPro" id="IPR035906">
    <property type="entry name" value="MetI-like_sf"/>
</dbReference>
<evidence type="ECO:0000256" key="6">
    <source>
        <dbReference type="ARBA" id="ARBA00023136"/>
    </source>
</evidence>
<feature type="transmembrane region" description="Helical" evidence="7">
    <location>
        <begin position="224"/>
        <end position="243"/>
    </location>
</feature>
<evidence type="ECO:0000256" key="3">
    <source>
        <dbReference type="ARBA" id="ARBA00022475"/>
    </source>
</evidence>
<keyword evidence="6 7" id="KW-0472">Membrane</keyword>
<feature type="transmembrane region" description="Helical" evidence="7">
    <location>
        <begin position="16"/>
        <end position="35"/>
    </location>
</feature>
<evidence type="ECO:0000256" key="1">
    <source>
        <dbReference type="ARBA" id="ARBA00004651"/>
    </source>
</evidence>
<proteinExistence type="inferred from homology"/>
<dbReference type="Gene3D" id="1.10.3720.10">
    <property type="entry name" value="MetI-like"/>
    <property type="match status" value="1"/>
</dbReference>
<dbReference type="GO" id="GO:0005886">
    <property type="term" value="C:plasma membrane"/>
    <property type="evidence" value="ECO:0007669"/>
    <property type="project" value="UniProtKB-SubCell"/>
</dbReference>
<dbReference type="PANTHER" id="PTHR30193:SF37">
    <property type="entry name" value="INNER MEMBRANE ABC TRANSPORTER PERMEASE PROTEIN YCJO"/>
    <property type="match status" value="1"/>
</dbReference>
<comment type="similarity">
    <text evidence="7">Belongs to the binding-protein-dependent transport system permease family.</text>
</comment>
<dbReference type="Proteomes" id="UP000310636">
    <property type="component" value="Unassembled WGS sequence"/>
</dbReference>
<protein>
    <submittedName>
        <fullName evidence="9">Sugar ABC transporter permease</fullName>
    </submittedName>
</protein>
<evidence type="ECO:0000313" key="10">
    <source>
        <dbReference type="Proteomes" id="UP000310636"/>
    </source>
</evidence>
<feature type="transmembrane region" description="Helical" evidence="7">
    <location>
        <begin position="163"/>
        <end position="186"/>
    </location>
</feature>
<keyword evidence="10" id="KW-1185">Reference proteome</keyword>
<feature type="transmembrane region" description="Helical" evidence="7">
    <location>
        <begin position="109"/>
        <end position="133"/>
    </location>
</feature>
<evidence type="ECO:0000256" key="5">
    <source>
        <dbReference type="ARBA" id="ARBA00022989"/>
    </source>
</evidence>
<reference evidence="9 10" key="1">
    <citation type="submission" date="2019-04" db="EMBL/GenBank/DDBJ databases">
        <title>Cohnella sp. nov. isolated from preserved vegetables.</title>
        <authorList>
            <person name="Lin S.-Y."/>
            <person name="Hung M.-H."/>
            <person name="Young C.-C."/>
        </authorList>
    </citation>
    <scope>NUCLEOTIDE SEQUENCE [LARGE SCALE GENOMIC DNA]</scope>
    <source>
        <strain evidence="9 10">CC-MHH1044</strain>
    </source>
</reference>
<evidence type="ECO:0000313" key="9">
    <source>
        <dbReference type="EMBL" id="THF76701.1"/>
    </source>
</evidence>
<dbReference type="PROSITE" id="PS50928">
    <property type="entry name" value="ABC_TM1"/>
    <property type="match status" value="1"/>
</dbReference>
<dbReference type="InterPro" id="IPR051393">
    <property type="entry name" value="ABC_transporter_permease"/>
</dbReference>
<feature type="domain" description="ABC transmembrane type-1" evidence="8">
    <location>
        <begin position="74"/>
        <end position="292"/>
    </location>
</feature>
<dbReference type="CDD" id="cd06261">
    <property type="entry name" value="TM_PBP2"/>
    <property type="match status" value="1"/>
</dbReference>
<evidence type="ECO:0000256" key="4">
    <source>
        <dbReference type="ARBA" id="ARBA00022692"/>
    </source>
</evidence>
<dbReference type="Pfam" id="PF00528">
    <property type="entry name" value="BPD_transp_1"/>
    <property type="match status" value="1"/>
</dbReference>
<dbReference type="OrthoDB" id="145927at2"/>
<comment type="caution">
    <text evidence="9">The sequence shown here is derived from an EMBL/GenBank/DDBJ whole genome shotgun (WGS) entry which is preliminary data.</text>
</comment>
<accession>A0A4S4BP67</accession>
<evidence type="ECO:0000259" key="8">
    <source>
        <dbReference type="PROSITE" id="PS50928"/>
    </source>
</evidence>
<dbReference type="AlphaFoldDB" id="A0A4S4BP67"/>
<dbReference type="PANTHER" id="PTHR30193">
    <property type="entry name" value="ABC TRANSPORTER PERMEASE PROTEIN"/>
    <property type="match status" value="1"/>
</dbReference>
<dbReference type="EMBL" id="SSOB01000023">
    <property type="protein sequence ID" value="THF76701.1"/>
    <property type="molecule type" value="Genomic_DNA"/>
</dbReference>
<dbReference type="RefSeq" id="WP_136371239.1">
    <property type="nucleotide sequence ID" value="NZ_SSOB01000023.1"/>
</dbReference>
<organism evidence="9 10">
    <name type="scientific">Cohnella fermenti</name>
    <dbReference type="NCBI Taxonomy" id="2565925"/>
    <lineage>
        <taxon>Bacteria</taxon>
        <taxon>Bacillati</taxon>
        <taxon>Bacillota</taxon>
        <taxon>Bacilli</taxon>
        <taxon>Bacillales</taxon>
        <taxon>Paenibacillaceae</taxon>
        <taxon>Cohnella</taxon>
    </lineage>
</organism>
<feature type="transmembrane region" description="Helical" evidence="7">
    <location>
        <begin position="78"/>
        <end position="102"/>
    </location>
</feature>
<name>A0A4S4BP67_9BACL</name>